<evidence type="ECO:0000313" key="2">
    <source>
        <dbReference type="Proteomes" id="UP000030669"/>
    </source>
</evidence>
<evidence type="ECO:0000313" key="1">
    <source>
        <dbReference type="EMBL" id="EPQ57920.1"/>
    </source>
</evidence>
<dbReference type="RefSeq" id="XP_007863245.1">
    <property type="nucleotide sequence ID" value="XM_007865054.1"/>
</dbReference>
<dbReference type="Proteomes" id="UP000030669">
    <property type="component" value="Unassembled WGS sequence"/>
</dbReference>
<dbReference type="EMBL" id="KB469298">
    <property type="protein sequence ID" value="EPQ57920.1"/>
    <property type="molecule type" value="Genomic_DNA"/>
</dbReference>
<dbReference type="AlphaFoldDB" id="S7RTA5"/>
<dbReference type="KEGG" id="gtr:GLOTRDRAFT_91487"/>
<gene>
    <name evidence="1" type="ORF">GLOTRDRAFT_91487</name>
</gene>
<dbReference type="GeneID" id="19309326"/>
<keyword evidence="2" id="KW-1185">Reference proteome</keyword>
<name>S7RTA5_GLOTA</name>
<dbReference type="HOGENOM" id="CLU_1713466_0_0_1"/>
<proteinExistence type="predicted"/>
<organism evidence="1 2">
    <name type="scientific">Gloeophyllum trabeum (strain ATCC 11539 / FP-39264 / Madison 617)</name>
    <name type="common">Brown rot fungus</name>
    <dbReference type="NCBI Taxonomy" id="670483"/>
    <lineage>
        <taxon>Eukaryota</taxon>
        <taxon>Fungi</taxon>
        <taxon>Dikarya</taxon>
        <taxon>Basidiomycota</taxon>
        <taxon>Agaricomycotina</taxon>
        <taxon>Agaricomycetes</taxon>
        <taxon>Gloeophyllales</taxon>
        <taxon>Gloeophyllaceae</taxon>
        <taxon>Gloeophyllum</taxon>
    </lineage>
</organism>
<reference evidence="1 2" key="1">
    <citation type="journal article" date="2012" name="Science">
        <title>The Paleozoic origin of enzymatic lignin decomposition reconstructed from 31 fungal genomes.</title>
        <authorList>
            <person name="Floudas D."/>
            <person name="Binder M."/>
            <person name="Riley R."/>
            <person name="Barry K."/>
            <person name="Blanchette R.A."/>
            <person name="Henrissat B."/>
            <person name="Martinez A.T."/>
            <person name="Otillar R."/>
            <person name="Spatafora J.W."/>
            <person name="Yadav J.S."/>
            <person name="Aerts A."/>
            <person name="Benoit I."/>
            <person name="Boyd A."/>
            <person name="Carlson A."/>
            <person name="Copeland A."/>
            <person name="Coutinho P.M."/>
            <person name="de Vries R.P."/>
            <person name="Ferreira P."/>
            <person name="Findley K."/>
            <person name="Foster B."/>
            <person name="Gaskell J."/>
            <person name="Glotzer D."/>
            <person name="Gorecki P."/>
            <person name="Heitman J."/>
            <person name="Hesse C."/>
            <person name="Hori C."/>
            <person name="Igarashi K."/>
            <person name="Jurgens J.A."/>
            <person name="Kallen N."/>
            <person name="Kersten P."/>
            <person name="Kohler A."/>
            <person name="Kuees U."/>
            <person name="Kumar T.K.A."/>
            <person name="Kuo A."/>
            <person name="LaButti K."/>
            <person name="Larrondo L.F."/>
            <person name="Lindquist E."/>
            <person name="Ling A."/>
            <person name="Lombard V."/>
            <person name="Lucas S."/>
            <person name="Lundell T."/>
            <person name="Martin R."/>
            <person name="McLaughlin D.J."/>
            <person name="Morgenstern I."/>
            <person name="Morin E."/>
            <person name="Murat C."/>
            <person name="Nagy L.G."/>
            <person name="Nolan M."/>
            <person name="Ohm R.A."/>
            <person name="Patyshakuliyeva A."/>
            <person name="Rokas A."/>
            <person name="Ruiz-Duenas F.J."/>
            <person name="Sabat G."/>
            <person name="Salamov A."/>
            <person name="Samejima M."/>
            <person name="Schmutz J."/>
            <person name="Slot J.C."/>
            <person name="St John F."/>
            <person name="Stenlid J."/>
            <person name="Sun H."/>
            <person name="Sun S."/>
            <person name="Syed K."/>
            <person name="Tsang A."/>
            <person name="Wiebenga A."/>
            <person name="Young D."/>
            <person name="Pisabarro A."/>
            <person name="Eastwood D.C."/>
            <person name="Martin F."/>
            <person name="Cullen D."/>
            <person name="Grigoriev I.V."/>
            <person name="Hibbett D.S."/>
        </authorList>
    </citation>
    <scope>NUCLEOTIDE SEQUENCE [LARGE SCALE GENOMIC DNA]</scope>
    <source>
        <strain evidence="1 2">ATCC 11539</strain>
    </source>
</reference>
<accession>S7RTA5</accession>
<sequence length="153" mass="16507">MVWYILYNVFKPDFLTRPSFRAIHMQSLALRLDLSSEQTSPSTAAAHELTGADDTSLCTVTSTPLGSGLLPPSARAGPIDFGCKGNEIYEGCIATIDTRPLCFQRPATGPRPKDRLDSREVESLSAGERACGNGCDGRRDGVLTFVKGQTPSR</sequence>
<protein>
    <submittedName>
        <fullName evidence="1">Uncharacterized protein</fullName>
    </submittedName>
</protein>